<keyword evidence="3" id="KW-1185">Reference proteome</keyword>
<name>A0ABV8B6P4_9BACI</name>
<organism evidence="2 3">
    <name type="scientific">Bacillus songklensis</name>
    <dbReference type="NCBI Taxonomy" id="1069116"/>
    <lineage>
        <taxon>Bacteria</taxon>
        <taxon>Bacillati</taxon>
        <taxon>Bacillota</taxon>
        <taxon>Bacilli</taxon>
        <taxon>Bacillales</taxon>
        <taxon>Bacillaceae</taxon>
        <taxon>Bacillus</taxon>
    </lineage>
</organism>
<dbReference type="RefSeq" id="WP_377916702.1">
    <property type="nucleotide sequence ID" value="NZ_JBHRZT010000067.1"/>
</dbReference>
<reference evidence="3" key="1">
    <citation type="journal article" date="2019" name="Int. J. Syst. Evol. Microbiol.">
        <title>The Global Catalogue of Microorganisms (GCM) 10K type strain sequencing project: providing services to taxonomists for standard genome sequencing and annotation.</title>
        <authorList>
            <consortium name="The Broad Institute Genomics Platform"/>
            <consortium name="The Broad Institute Genome Sequencing Center for Infectious Disease"/>
            <person name="Wu L."/>
            <person name="Ma J."/>
        </authorList>
    </citation>
    <scope>NUCLEOTIDE SEQUENCE [LARGE SCALE GENOMIC DNA]</scope>
    <source>
        <strain evidence="3">CCUG 61889</strain>
    </source>
</reference>
<keyword evidence="1" id="KW-0732">Signal</keyword>
<protein>
    <submittedName>
        <fullName evidence="2">Uncharacterized protein</fullName>
    </submittedName>
</protein>
<sequence>MKKTFVILITFLIFGVSSSSAETWIHEGNPRKGEVAADKNNGEYEKLLEYYSNSDQPATDIAELYDAAPPEIKELIDRSYEETGSDRAVMEMLGIKVPAE</sequence>
<dbReference type="Proteomes" id="UP001595752">
    <property type="component" value="Unassembled WGS sequence"/>
</dbReference>
<feature type="chain" id="PRO_5045809474" evidence="1">
    <location>
        <begin position="22"/>
        <end position="100"/>
    </location>
</feature>
<comment type="caution">
    <text evidence="2">The sequence shown here is derived from an EMBL/GenBank/DDBJ whole genome shotgun (WGS) entry which is preliminary data.</text>
</comment>
<evidence type="ECO:0000256" key="1">
    <source>
        <dbReference type="SAM" id="SignalP"/>
    </source>
</evidence>
<accession>A0ABV8B6P4</accession>
<dbReference type="EMBL" id="JBHRZT010000067">
    <property type="protein sequence ID" value="MFC3884847.1"/>
    <property type="molecule type" value="Genomic_DNA"/>
</dbReference>
<evidence type="ECO:0000313" key="2">
    <source>
        <dbReference type="EMBL" id="MFC3884847.1"/>
    </source>
</evidence>
<proteinExistence type="predicted"/>
<gene>
    <name evidence="2" type="ORF">ACFOU2_15790</name>
</gene>
<feature type="signal peptide" evidence="1">
    <location>
        <begin position="1"/>
        <end position="21"/>
    </location>
</feature>
<evidence type="ECO:0000313" key="3">
    <source>
        <dbReference type="Proteomes" id="UP001595752"/>
    </source>
</evidence>